<reference evidence="2" key="1">
    <citation type="submission" date="2019-03" db="EMBL/GenBank/DDBJ databases">
        <title>Evidence of extensive intraspecific noncoding reshuffling in a 169kb mitochondrial genome of basidiomycete fungus.</title>
        <authorList>
            <person name="Lee H.-H."/>
            <person name="Ke H.-M."/>
            <person name="Lin C.-Y.I."/>
            <person name="Lee T.J."/>
            <person name="Chung C.-L."/>
            <person name="Tsai I.J."/>
        </authorList>
    </citation>
    <scope>NUCLEOTIDE SEQUENCE</scope>
    <source>
        <strain evidence="2">MF3/22</strain>
    </source>
</reference>
<feature type="transmembrane region" description="Helical" evidence="1">
    <location>
        <begin position="231"/>
        <end position="251"/>
    </location>
</feature>
<organism evidence="2">
    <name type="scientific">Fomitiporia mediterranea</name>
    <dbReference type="NCBI Taxonomy" id="208960"/>
    <lineage>
        <taxon>Eukaryota</taxon>
        <taxon>Fungi</taxon>
        <taxon>Dikarya</taxon>
        <taxon>Basidiomycota</taxon>
        <taxon>Agaricomycotina</taxon>
        <taxon>Agaricomycetes</taxon>
        <taxon>Hymenochaetales</taxon>
        <taxon>Hymenochaetaceae</taxon>
        <taxon>Fomitiporia</taxon>
    </lineage>
</organism>
<protein>
    <submittedName>
        <fullName evidence="2">Uncharacterized protein</fullName>
    </submittedName>
</protein>
<keyword evidence="1" id="KW-0472">Membrane</keyword>
<keyword evidence="1" id="KW-0812">Transmembrane</keyword>
<keyword evidence="1" id="KW-1133">Transmembrane helix</keyword>
<feature type="transmembrane region" description="Helical" evidence="1">
    <location>
        <begin position="101"/>
        <end position="120"/>
    </location>
</feature>
<keyword evidence="2" id="KW-0496">Mitochondrion</keyword>
<proteinExistence type="predicted"/>
<evidence type="ECO:0000313" key="2">
    <source>
        <dbReference type="EMBL" id="QEG57113.1"/>
    </source>
</evidence>
<sequence length="424" mass="48294">MKTQMKAKLTNKALSAKIATKARATKLATATKTSVTKLATSSKAKIAAAKNTKLYATLKNRLSNNVIILFFVYIFLNILGFRYLKSLDKATLLKSFLICKTIFKIFVYINIICAILLYIINLAQVENNFTIDLIPYLFLYIFYFFRDNLTVSFDNIINFLRNIIERFIKDLNDFLKSFTEVKPLKVKISSDRSFGLYTTNTEVNSQSNKAYKIWKDSGKITEVTPNYESNYYFYVKIAIGLIIIGTIFYLINSWHESPVLTLSQIGTALEFGYQFTKKIIVIPTRIVKKVVNVSGRSVKKIWNLFRRGRRGGGGDGILPQPVTSNIKGKGRAIEIWPNWEAADKRRRDEIFELKEIWGIDVRSQLPNEPSTSAKANVLSVALGTGYEAIPNPEGISRRVRYPFDDLALNNMVEKTFGIKRPKSN</sequence>
<gene>
    <name evidence="2" type="ORF">Fomme_000103</name>
</gene>
<evidence type="ECO:0000256" key="1">
    <source>
        <dbReference type="SAM" id="Phobius"/>
    </source>
</evidence>
<dbReference type="EMBL" id="MK623258">
    <property type="protein sequence ID" value="QEG57113.1"/>
    <property type="molecule type" value="Genomic_DNA"/>
</dbReference>
<geneLocation type="mitochondrion" evidence="2"/>
<feature type="transmembrane region" description="Helical" evidence="1">
    <location>
        <begin position="62"/>
        <end position="81"/>
    </location>
</feature>
<name>A0A5B9RCH2_9AGAM</name>
<accession>A0A5B9RCH2</accession>
<dbReference type="AlphaFoldDB" id="A0A5B9RCH2"/>